<dbReference type="Proteomes" id="UP000316747">
    <property type="component" value="Unassembled WGS sequence"/>
</dbReference>
<protein>
    <submittedName>
        <fullName evidence="2">Uncharacterized protein</fullName>
    </submittedName>
</protein>
<accession>A0A543HZQ3</accession>
<evidence type="ECO:0000256" key="1">
    <source>
        <dbReference type="SAM" id="MobiDB-lite"/>
    </source>
</evidence>
<name>A0A543HZQ3_9MICO</name>
<dbReference type="EMBL" id="VFPM01000001">
    <property type="protein sequence ID" value="TQM63799.1"/>
    <property type="molecule type" value="Genomic_DNA"/>
</dbReference>
<evidence type="ECO:0000313" key="2">
    <source>
        <dbReference type="EMBL" id="TQM63799.1"/>
    </source>
</evidence>
<proteinExistence type="predicted"/>
<keyword evidence="3" id="KW-1185">Reference proteome</keyword>
<evidence type="ECO:0000313" key="3">
    <source>
        <dbReference type="Proteomes" id="UP000316747"/>
    </source>
</evidence>
<gene>
    <name evidence="2" type="ORF">FBY41_0152</name>
</gene>
<comment type="caution">
    <text evidence="2">The sequence shown here is derived from an EMBL/GenBank/DDBJ whole genome shotgun (WGS) entry which is preliminary data.</text>
</comment>
<dbReference type="AlphaFoldDB" id="A0A543HZQ3"/>
<sequence length="1001" mass="105199">MPLVDLAPGQRKARPALGALVTFSQSWFPIGTALGQLLHSLALAPGESTRVAVIDWARQLKSSLTDTSADTDVLVSDVVRARSLSEVTRAVAYESQHGSSASQSRSWGSGAGFSAGYGTGTGAAGKGSYGRLSLAGAAGDALGIGVSAGKSSAGGSTFSWASTSGMRDVAAEATQRLTDSTHQASSLARSHWASSVREVSQSEQEEISTRAVTNYNHLHALTIEYFEVVQLYRVISELVDVVPALFIPIQDPDFTDTSLIVRYRDTLASAALTPEIASLIDRVGSSVLRFPRVPSIVPVEQSSWQKGFGANTAFADRLLLPVGYSSVSSSLGLVSAPYSCIDALEVTYLDGSTKVISPSTVWPDAAPHRVAYWSSIPGPADIRSLKVRQTSPEGATGVLAVNYTIRTAETSAFTVHVIIEGLKRAETMVPILEVQTLSPEEDRRLRGHLVAHSSYYQEAIVRSVDASTWFRSLSAYTFSGKPLLNVCDPDPITVTGGYVVLAANIEDDPRWQSMLKQTKLRSGVSRETVVPLPSGGVFAEAVLGRSTGAEKLDMTRFWNWADSPIPISAPEIAAQQSGSRAQQGVESVKIEGQAPSSLTIMTPPPAPDFAGTAAILAAVNSGGMFRDMSGLAATIGAAQAGLSGALTAAQGFAGEAGENARAAIEAASKNLSSAAGMLSGGASGGSTASAGTRNGQQTVSATGARLNEARRLDDQAGTISVVKPGATSTPRQDGVLGFDGGGSAAAPTAPGAPTGQPGAGSPTGQLTGRKAWPGLDATTVLTRIHELSADANKVDQGQVGLCTAAAFLHHAIQRNSGDFQKFAEALYGAGVGYLGELKVAPGSDLRATDFHALVQKYGPMPPQADWMVMSALRDSENWFFDYEGAPDETIAMSTSAKELSEWYEETGYYSSVRICDDRDDAEIGGLRRTTDNHLALWIRTSLLHPTYDGTHIITVESPVSVDPTANTASFDYWTWGQPIKTLITTYTALRSAYLGAITATF</sequence>
<reference evidence="2 3" key="1">
    <citation type="submission" date="2019-06" db="EMBL/GenBank/DDBJ databases">
        <title>Genome sequencing of plant associated microbes to promote plant fitness in Sorghum bicolor and Oryza sativa.</title>
        <authorList>
            <person name="Coleman-Derr D."/>
        </authorList>
    </citation>
    <scope>NUCLEOTIDE SEQUENCE [LARGE SCALE GENOMIC DNA]</scope>
    <source>
        <strain evidence="2 3">KV-663</strain>
    </source>
</reference>
<organism evidence="2 3">
    <name type="scientific">Humibacillus xanthopallidus</name>
    <dbReference type="NCBI Taxonomy" id="412689"/>
    <lineage>
        <taxon>Bacteria</taxon>
        <taxon>Bacillati</taxon>
        <taxon>Actinomycetota</taxon>
        <taxon>Actinomycetes</taxon>
        <taxon>Micrococcales</taxon>
        <taxon>Intrasporangiaceae</taxon>
        <taxon>Humibacillus</taxon>
    </lineage>
</organism>
<feature type="region of interest" description="Disordered" evidence="1">
    <location>
        <begin position="678"/>
        <end position="770"/>
    </location>
</feature>
<feature type="compositionally biased region" description="Low complexity" evidence="1">
    <location>
        <begin position="744"/>
        <end position="765"/>
    </location>
</feature>